<proteinExistence type="predicted"/>
<gene>
    <name evidence="1" type="ORF">SAMN02745910_01293</name>
</gene>
<dbReference type="EMBL" id="FOXX01000002">
    <property type="protein sequence ID" value="SFQ40142.1"/>
    <property type="molecule type" value="Genomic_DNA"/>
</dbReference>
<comment type="caution">
    <text evidence="1">The sequence shown here is derived from an EMBL/GenBank/DDBJ whole genome shotgun (WGS) entry which is preliminary data.</text>
</comment>
<reference evidence="1 2" key="1">
    <citation type="submission" date="2016-10" db="EMBL/GenBank/DDBJ databases">
        <authorList>
            <person name="Varghese N."/>
            <person name="Submissions S."/>
        </authorList>
    </citation>
    <scope>NUCLEOTIDE SEQUENCE [LARGE SCALE GENOMIC DNA]</scope>
    <source>
        <strain evidence="1 2">DSM 13796</strain>
    </source>
</reference>
<evidence type="ECO:0000313" key="2">
    <source>
        <dbReference type="Proteomes" id="UP000182762"/>
    </source>
</evidence>
<protein>
    <submittedName>
        <fullName evidence="1">Uncharacterized protein</fullName>
    </submittedName>
</protein>
<organism evidence="1 2">
    <name type="scientific">Priestia endophytica DSM 13796</name>
    <dbReference type="NCBI Taxonomy" id="1121089"/>
    <lineage>
        <taxon>Bacteria</taxon>
        <taxon>Bacillati</taxon>
        <taxon>Bacillota</taxon>
        <taxon>Bacilli</taxon>
        <taxon>Bacillales</taxon>
        <taxon>Bacillaceae</taxon>
        <taxon>Priestia</taxon>
    </lineage>
</organism>
<evidence type="ECO:0000313" key="1">
    <source>
        <dbReference type="EMBL" id="SFQ40142.1"/>
    </source>
</evidence>
<dbReference type="PROSITE" id="PS51257">
    <property type="entry name" value="PROKAR_LIPOPROTEIN"/>
    <property type="match status" value="1"/>
</dbReference>
<keyword evidence="2" id="KW-1185">Reference proteome</keyword>
<name>A0A1I5Y7C7_9BACI</name>
<dbReference type="Proteomes" id="UP000182762">
    <property type="component" value="Unassembled WGS sequence"/>
</dbReference>
<accession>A0A1I5Y7C7</accession>
<sequence>MKHFYVKTFRFMLGGIILLSCLTYFTENAVENSSSKAKHTITFEVENNGE</sequence>